<dbReference type="AlphaFoldDB" id="A0A2T2XBN7"/>
<dbReference type="GO" id="GO:0016462">
    <property type="term" value="F:pyrophosphatase activity"/>
    <property type="evidence" value="ECO:0007669"/>
    <property type="project" value="TreeGrafter"/>
</dbReference>
<name>A0A2T2XBN7_9FIRM</name>
<dbReference type="EMBL" id="PXYT01000001">
    <property type="protein sequence ID" value="PSR31867.1"/>
    <property type="molecule type" value="Genomic_DNA"/>
</dbReference>
<dbReference type="PANTHER" id="PTHR30005">
    <property type="entry name" value="EXOPOLYPHOSPHATASE"/>
    <property type="match status" value="1"/>
</dbReference>
<gene>
    <name evidence="3" type="ORF">C7B43_01195</name>
</gene>
<proteinExistence type="inferred from homology"/>
<accession>A0A2T2XBN7</accession>
<dbReference type="Gene3D" id="1.10.3210.10">
    <property type="entry name" value="Hypothetical protein af1432"/>
    <property type="match status" value="1"/>
</dbReference>
<sequence length="187" mass="21902">MRRYQVDLPHAVHVARLSLQLYNPLMALLDCPLDNLWRECLETAALLHDAGYFVNQKGHHRHSRYLIRHAEETQYWEPSTRECIAGLAYYHRKALPAKKLRELSKNPTWMALAAILRIADGLDRCHCQKVTVQHIKISSHTVELIVTGLQREPWDHVLRIKSQGFQEAFHRQFLIRDPTLTNFPLRV</sequence>
<dbReference type="CDD" id="cd00077">
    <property type="entry name" value="HDc"/>
    <property type="match status" value="1"/>
</dbReference>
<feature type="domain" description="Ppx/GppA phosphatase C-terminal" evidence="2">
    <location>
        <begin position="1"/>
        <end position="144"/>
    </location>
</feature>
<dbReference type="Pfam" id="PF21447">
    <property type="entry name" value="Ppx-GppA_III"/>
    <property type="match status" value="1"/>
</dbReference>
<evidence type="ECO:0000313" key="4">
    <source>
        <dbReference type="Proteomes" id="UP000242699"/>
    </source>
</evidence>
<dbReference type="Proteomes" id="UP000242699">
    <property type="component" value="Unassembled WGS sequence"/>
</dbReference>
<evidence type="ECO:0000259" key="2">
    <source>
        <dbReference type="Pfam" id="PF21447"/>
    </source>
</evidence>
<comment type="similarity">
    <text evidence="1">Belongs to the GppA/Ppx family.</text>
</comment>
<comment type="caution">
    <text evidence="3">The sequence shown here is derived from an EMBL/GenBank/DDBJ whole genome shotgun (WGS) entry which is preliminary data.</text>
</comment>
<evidence type="ECO:0000256" key="1">
    <source>
        <dbReference type="ARBA" id="ARBA00007125"/>
    </source>
</evidence>
<organism evidence="3 4">
    <name type="scientific">Sulfobacillus benefaciens</name>
    <dbReference type="NCBI Taxonomy" id="453960"/>
    <lineage>
        <taxon>Bacteria</taxon>
        <taxon>Bacillati</taxon>
        <taxon>Bacillota</taxon>
        <taxon>Clostridia</taxon>
        <taxon>Eubacteriales</taxon>
        <taxon>Clostridiales Family XVII. Incertae Sedis</taxon>
        <taxon>Sulfobacillus</taxon>
    </lineage>
</organism>
<dbReference type="InterPro" id="IPR050273">
    <property type="entry name" value="GppA/Ppx_hydrolase"/>
</dbReference>
<dbReference type="SUPFAM" id="SSF109604">
    <property type="entry name" value="HD-domain/PDEase-like"/>
    <property type="match status" value="1"/>
</dbReference>
<dbReference type="InterPro" id="IPR003607">
    <property type="entry name" value="HD/PDEase_dom"/>
</dbReference>
<dbReference type="PANTHER" id="PTHR30005:SF0">
    <property type="entry name" value="RETROGRADE REGULATION PROTEIN 2"/>
    <property type="match status" value="1"/>
</dbReference>
<evidence type="ECO:0000313" key="3">
    <source>
        <dbReference type="EMBL" id="PSR31867.1"/>
    </source>
</evidence>
<protein>
    <recommendedName>
        <fullName evidence="2">Ppx/GppA phosphatase C-terminal domain-containing protein</fullName>
    </recommendedName>
</protein>
<dbReference type="InterPro" id="IPR048950">
    <property type="entry name" value="Ppx_GppA_C"/>
</dbReference>
<reference evidence="3 4" key="1">
    <citation type="journal article" date="2014" name="BMC Genomics">
        <title>Comparison of environmental and isolate Sulfobacillus genomes reveals diverse carbon, sulfur, nitrogen, and hydrogen metabolisms.</title>
        <authorList>
            <person name="Justice N.B."/>
            <person name="Norman A."/>
            <person name="Brown C.T."/>
            <person name="Singh A."/>
            <person name="Thomas B.C."/>
            <person name="Banfield J.F."/>
        </authorList>
    </citation>
    <scope>NUCLEOTIDE SEQUENCE [LARGE SCALE GENOMIC DNA]</scope>
    <source>
        <strain evidence="3">AMDSBA1</strain>
    </source>
</reference>